<organism evidence="1 2">
    <name type="scientific">Chitinophaga agri</name>
    <dbReference type="NCBI Taxonomy" id="2703787"/>
    <lineage>
        <taxon>Bacteria</taxon>
        <taxon>Pseudomonadati</taxon>
        <taxon>Bacteroidota</taxon>
        <taxon>Chitinophagia</taxon>
        <taxon>Chitinophagales</taxon>
        <taxon>Chitinophagaceae</taxon>
        <taxon>Chitinophaga</taxon>
    </lineage>
</organism>
<name>A0A6B9ZMV0_9BACT</name>
<dbReference type="Pfam" id="PF19777">
    <property type="entry name" value="DUF6263"/>
    <property type="match status" value="1"/>
</dbReference>
<accession>A0A6B9ZMV0</accession>
<evidence type="ECO:0000313" key="1">
    <source>
        <dbReference type="EMBL" id="QHS63578.1"/>
    </source>
</evidence>
<dbReference type="EMBL" id="CP048113">
    <property type="protein sequence ID" value="QHS63578.1"/>
    <property type="molecule type" value="Genomic_DNA"/>
</dbReference>
<evidence type="ECO:0000313" key="2">
    <source>
        <dbReference type="Proteomes" id="UP000476411"/>
    </source>
</evidence>
<sequence>MTKKSVVLLTGLIFVSTILTGQVRKTIIPTLNPGEQYIFKNTTINDIHEDGVRTINQTYTANWFLRVIGKTADGKVMMKATYLKIQQRTEHLFTHEATGFNSDDFKEYVVKSLNDDLHAQNDRLRKLCEGMMGKSFTLYFDDNLRINKVTGVDTLIENALIGMDEQASPALQSFQKSTRGTINNEEIWKVFDGAFVYIPDEAVGTGDKWSKDENHNVGPLKVNYVVKSEEDNNMEIAVSSAAAINSDIQVSYSRKGTITVDTKTGLLVQSSIKDDMKPRAGNITRLVIKTVKNELQKK</sequence>
<dbReference type="Proteomes" id="UP000476411">
    <property type="component" value="Chromosome"/>
</dbReference>
<dbReference type="KEGG" id="chih:GWR21_29555"/>
<reference evidence="1 2" key="1">
    <citation type="submission" date="2020-01" db="EMBL/GenBank/DDBJ databases">
        <title>Complete genome sequence of Chitinophaga sp. H33E-04 isolated from quinoa roots.</title>
        <authorList>
            <person name="Weon H.-Y."/>
            <person name="Lee S.A."/>
        </authorList>
    </citation>
    <scope>NUCLEOTIDE SEQUENCE [LARGE SCALE GENOMIC DNA]</scope>
    <source>
        <strain evidence="1 2">H33E-04</strain>
    </source>
</reference>
<dbReference type="InterPro" id="IPR046230">
    <property type="entry name" value="DUF6263"/>
</dbReference>
<keyword evidence="2" id="KW-1185">Reference proteome</keyword>
<protein>
    <submittedName>
        <fullName evidence="1">Uncharacterized protein</fullName>
    </submittedName>
</protein>
<gene>
    <name evidence="1" type="ORF">GWR21_29555</name>
</gene>
<dbReference type="AlphaFoldDB" id="A0A6B9ZMV0"/>
<dbReference type="RefSeq" id="WP_162335294.1">
    <property type="nucleotide sequence ID" value="NZ_CP048113.1"/>
</dbReference>
<proteinExistence type="predicted"/>